<sequence>MQIRPVRESDLSEIQKVARKAWLHTYRGILPKESILKFISHAYSLDNLRKAWKKDCNKPQRQFYVATENNRIVGYGEMVEREPGKYELTRIYILPEFQGRGIGKRLLNQLMETADPLQCMFAWVEKENISGRSFYQSMDFHAEEEVEDNFFGTVTKLLKYVRNW</sequence>
<keyword evidence="2" id="KW-0808">Transferase</keyword>
<accession>A0ABV8JHV5</accession>
<dbReference type="SUPFAM" id="SSF55729">
    <property type="entry name" value="Acyl-CoA N-acyltransferases (Nat)"/>
    <property type="match status" value="1"/>
</dbReference>
<gene>
    <name evidence="2" type="ORF">ACFOUO_11120</name>
</gene>
<dbReference type="InterPro" id="IPR050276">
    <property type="entry name" value="MshD_Acetyltransferase"/>
</dbReference>
<dbReference type="InterPro" id="IPR016181">
    <property type="entry name" value="Acyl_CoA_acyltransferase"/>
</dbReference>
<protein>
    <submittedName>
        <fullName evidence="2">GNAT family N-acetyltransferase</fullName>
        <ecNumber evidence="2">2.3.-.-</ecNumber>
    </submittedName>
</protein>
<dbReference type="Pfam" id="PF00583">
    <property type="entry name" value="Acetyltransf_1"/>
    <property type="match status" value="1"/>
</dbReference>
<keyword evidence="3" id="KW-1185">Reference proteome</keyword>
<feature type="domain" description="N-acetyltransferase" evidence="1">
    <location>
        <begin position="1"/>
        <end position="162"/>
    </location>
</feature>
<reference evidence="3" key="1">
    <citation type="journal article" date="2019" name="Int. J. Syst. Evol. Microbiol.">
        <title>The Global Catalogue of Microorganisms (GCM) 10K type strain sequencing project: providing services to taxonomists for standard genome sequencing and annotation.</title>
        <authorList>
            <consortium name="The Broad Institute Genomics Platform"/>
            <consortium name="The Broad Institute Genome Sequencing Center for Infectious Disease"/>
            <person name="Wu L."/>
            <person name="Ma J."/>
        </authorList>
    </citation>
    <scope>NUCLEOTIDE SEQUENCE [LARGE SCALE GENOMIC DNA]</scope>
    <source>
        <strain evidence="3">IBRC-M 10813</strain>
    </source>
</reference>
<dbReference type="EMBL" id="JBHSAP010000015">
    <property type="protein sequence ID" value="MFC4077350.1"/>
    <property type="molecule type" value="Genomic_DNA"/>
</dbReference>
<dbReference type="CDD" id="cd04301">
    <property type="entry name" value="NAT_SF"/>
    <property type="match status" value="1"/>
</dbReference>
<organism evidence="2 3">
    <name type="scientific">Salinithrix halophila</name>
    <dbReference type="NCBI Taxonomy" id="1485204"/>
    <lineage>
        <taxon>Bacteria</taxon>
        <taxon>Bacillati</taxon>
        <taxon>Bacillota</taxon>
        <taxon>Bacilli</taxon>
        <taxon>Bacillales</taxon>
        <taxon>Thermoactinomycetaceae</taxon>
        <taxon>Salinithrix</taxon>
    </lineage>
</organism>
<dbReference type="Gene3D" id="3.40.630.30">
    <property type="match status" value="1"/>
</dbReference>
<keyword evidence="2" id="KW-0012">Acyltransferase</keyword>
<dbReference type="PROSITE" id="PS51186">
    <property type="entry name" value="GNAT"/>
    <property type="match status" value="1"/>
</dbReference>
<evidence type="ECO:0000313" key="3">
    <source>
        <dbReference type="Proteomes" id="UP001595843"/>
    </source>
</evidence>
<dbReference type="InterPro" id="IPR000182">
    <property type="entry name" value="GNAT_dom"/>
</dbReference>
<dbReference type="PANTHER" id="PTHR43617">
    <property type="entry name" value="L-AMINO ACID N-ACETYLTRANSFERASE"/>
    <property type="match status" value="1"/>
</dbReference>
<dbReference type="Proteomes" id="UP001595843">
    <property type="component" value="Unassembled WGS sequence"/>
</dbReference>
<comment type="caution">
    <text evidence="2">The sequence shown here is derived from an EMBL/GenBank/DDBJ whole genome shotgun (WGS) entry which is preliminary data.</text>
</comment>
<dbReference type="GO" id="GO:0016746">
    <property type="term" value="F:acyltransferase activity"/>
    <property type="evidence" value="ECO:0007669"/>
    <property type="project" value="UniProtKB-KW"/>
</dbReference>
<dbReference type="EC" id="2.3.-.-" evidence="2"/>
<evidence type="ECO:0000313" key="2">
    <source>
        <dbReference type="EMBL" id="MFC4077350.1"/>
    </source>
</evidence>
<name>A0ABV8JHV5_9BACL</name>
<dbReference type="RefSeq" id="WP_380705166.1">
    <property type="nucleotide sequence ID" value="NZ_JBHSAP010000015.1"/>
</dbReference>
<evidence type="ECO:0000259" key="1">
    <source>
        <dbReference type="PROSITE" id="PS51186"/>
    </source>
</evidence>
<proteinExistence type="predicted"/>